<dbReference type="RefSeq" id="WP_068336664.1">
    <property type="nucleotide sequence ID" value="NZ_LVHF01000033.1"/>
</dbReference>
<reference evidence="3 4" key="1">
    <citation type="submission" date="2016-03" db="EMBL/GenBank/DDBJ databases">
        <title>Photobacterium proteolyticum sp. nov. a protease producing bacterium isolated from ocean sediments of Laizhou Bay.</title>
        <authorList>
            <person name="Li Y."/>
        </authorList>
    </citation>
    <scope>NUCLEOTIDE SEQUENCE [LARGE SCALE GENOMIC DNA]</scope>
    <source>
        <strain evidence="3 4">R-40508</strain>
    </source>
</reference>
<dbReference type="EMBL" id="LVHF01000033">
    <property type="protein sequence ID" value="OAN11582.1"/>
    <property type="molecule type" value="Genomic_DNA"/>
</dbReference>
<evidence type="ECO:0000256" key="1">
    <source>
        <dbReference type="SAM" id="MobiDB-lite"/>
    </source>
</evidence>
<evidence type="ECO:0000256" key="2">
    <source>
        <dbReference type="SAM" id="Phobius"/>
    </source>
</evidence>
<comment type="caution">
    <text evidence="3">The sequence shown here is derived from an EMBL/GenBank/DDBJ whole genome shotgun (WGS) entry which is preliminary data.</text>
</comment>
<keyword evidence="2" id="KW-0812">Transmembrane</keyword>
<dbReference type="AlphaFoldDB" id="A0A178K4D7"/>
<organism evidence="3 4">
    <name type="scientific">Photobacterium jeanii</name>
    <dbReference type="NCBI Taxonomy" id="858640"/>
    <lineage>
        <taxon>Bacteria</taxon>
        <taxon>Pseudomonadati</taxon>
        <taxon>Pseudomonadota</taxon>
        <taxon>Gammaproteobacteria</taxon>
        <taxon>Vibrionales</taxon>
        <taxon>Vibrionaceae</taxon>
        <taxon>Photobacterium</taxon>
    </lineage>
</organism>
<evidence type="ECO:0000313" key="4">
    <source>
        <dbReference type="Proteomes" id="UP000078503"/>
    </source>
</evidence>
<keyword evidence="2" id="KW-1133">Transmembrane helix</keyword>
<protein>
    <submittedName>
        <fullName evidence="3">Uncharacterized protein</fullName>
    </submittedName>
</protein>
<evidence type="ECO:0000313" key="3">
    <source>
        <dbReference type="EMBL" id="OAN11582.1"/>
    </source>
</evidence>
<accession>A0A178K4D7</accession>
<dbReference type="Proteomes" id="UP000078503">
    <property type="component" value="Unassembled WGS sequence"/>
</dbReference>
<feature type="transmembrane region" description="Helical" evidence="2">
    <location>
        <begin position="45"/>
        <end position="62"/>
    </location>
</feature>
<name>A0A178K4D7_9GAMM</name>
<gene>
    <name evidence="3" type="ORF">A3K86_21935</name>
</gene>
<keyword evidence="2" id="KW-0472">Membrane</keyword>
<keyword evidence="4" id="KW-1185">Reference proteome</keyword>
<sequence>MIPPIANSGSMPINAGGGHAGPSNAEANNKSGFNIGGINMGGGSLNSWLPVLLAIAVVWFLIKKVG</sequence>
<feature type="region of interest" description="Disordered" evidence="1">
    <location>
        <begin position="1"/>
        <end position="23"/>
    </location>
</feature>
<proteinExistence type="predicted"/>